<dbReference type="SMART" id="SM00754">
    <property type="entry name" value="CHRD"/>
    <property type="match status" value="1"/>
</dbReference>
<name>A0ABT0HFH9_9BACT</name>
<evidence type="ECO:0000313" key="3">
    <source>
        <dbReference type="EMBL" id="MCK8490906.1"/>
    </source>
</evidence>
<evidence type="ECO:0000256" key="1">
    <source>
        <dbReference type="SAM" id="SignalP"/>
    </source>
</evidence>
<proteinExistence type="predicted"/>
<dbReference type="PROSITE" id="PS51257">
    <property type="entry name" value="PROKAR_LIPOPROTEIN"/>
    <property type="match status" value="1"/>
</dbReference>
<reference evidence="3 4" key="1">
    <citation type="submission" date="2022-04" db="EMBL/GenBank/DDBJ databases">
        <title>Spirosoma sp. strain RP8 genome sequencing and assembly.</title>
        <authorList>
            <person name="Jung Y."/>
        </authorList>
    </citation>
    <scope>NUCLEOTIDE SEQUENCE [LARGE SCALE GENOMIC DNA]</scope>
    <source>
        <strain evidence="3 4">RP8</strain>
    </source>
</reference>
<keyword evidence="4" id="KW-1185">Reference proteome</keyword>
<dbReference type="Proteomes" id="UP001202180">
    <property type="component" value="Unassembled WGS sequence"/>
</dbReference>
<accession>A0ABT0HFH9</accession>
<dbReference type="PROSITE" id="PS50933">
    <property type="entry name" value="CHRD"/>
    <property type="match status" value="1"/>
</dbReference>
<dbReference type="Pfam" id="PF07452">
    <property type="entry name" value="CHRD"/>
    <property type="match status" value="1"/>
</dbReference>
<gene>
    <name evidence="3" type="ORF">M0L20_03520</name>
</gene>
<feature type="signal peptide" evidence="1">
    <location>
        <begin position="1"/>
        <end position="23"/>
    </location>
</feature>
<keyword evidence="1" id="KW-0732">Signal</keyword>
<comment type="caution">
    <text evidence="3">The sequence shown here is derived from an EMBL/GenBank/DDBJ whole genome shotgun (WGS) entry which is preliminary data.</text>
</comment>
<dbReference type="EMBL" id="JALPRF010000001">
    <property type="protein sequence ID" value="MCK8490906.1"/>
    <property type="molecule type" value="Genomic_DNA"/>
</dbReference>
<dbReference type="InterPro" id="IPR010895">
    <property type="entry name" value="CHRD"/>
</dbReference>
<evidence type="ECO:0000313" key="4">
    <source>
        <dbReference type="Proteomes" id="UP001202180"/>
    </source>
</evidence>
<protein>
    <submittedName>
        <fullName evidence="3">CHRD domain-containing protein</fullName>
    </submittedName>
</protein>
<feature type="domain" description="CHRD" evidence="2">
    <location>
        <begin position="38"/>
        <end position="158"/>
    </location>
</feature>
<evidence type="ECO:0000259" key="2">
    <source>
        <dbReference type="PROSITE" id="PS50933"/>
    </source>
</evidence>
<organism evidence="3 4">
    <name type="scientific">Spirosoma liriopis</name>
    <dbReference type="NCBI Taxonomy" id="2937440"/>
    <lineage>
        <taxon>Bacteria</taxon>
        <taxon>Pseudomonadati</taxon>
        <taxon>Bacteroidota</taxon>
        <taxon>Cytophagia</taxon>
        <taxon>Cytophagales</taxon>
        <taxon>Cytophagaceae</taxon>
        <taxon>Spirosoma</taxon>
    </lineage>
</organism>
<feature type="chain" id="PRO_5046152920" evidence="1">
    <location>
        <begin position="24"/>
        <end position="158"/>
    </location>
</feature>
<dbReference type="RefSeq" id="WP_248476596.1">
    <property type="nucleotide sequence ID" value="NZ_JALPRF010000001.1"/>
</dbReference>
<sequence length="158" mass="16751">MKKNTLFSMVAFLALGMSFMSCKDEENPTTVPSTTTPTTTRLVATLNGASEKPTSTTSAATGNFVGDLNTTTRVLSYTLTYTGPFSSSLTGGHLHRITNANGTGPIDVQFNSLTSPITGTTAALPQAKVDSMLNGFYYANLHTTLYPAGEIRGDIKKQ</sequence>